<evidence type="ECO:0000313" key="6">
    <source>
        <dbReference type="Proteomes" id="UP001165941"/>
    </source>
</evidence>
<dbReference type="InterPro" id="IPR025252">
    <property type="entry name" value="DUF4200"/>
</dbReference>
<dbReference type="PANTHER" id="PTHR21683">
    <property type="entry name" value="COILED-COIL DOMAIN-CONTAINING PROTEIN 42 LIKE-2-LIKE-RELATED"/>
    <property type="match status" value="1"/>
</dbReference>
<protein>
    <submittedName>
        <fullName evidence="5">Coiled-coil domain-containing protein</fullName>
    </submittedName>
</protein>
<keyword evidence="1" id="KW-0175">Coiled coil</keyword>
<organism evidence="5 6">
    <name type="scientific">Pontoporia blainvillei</name>
    <name type="common">Franciscana</name>
    <name type="synonym">Delphinus blainvillei</name>
    <dbReference type="NCBI Taxonomy" id="48723"/>
    <lineage>
        <taxon>Eukaryota</taxon>
        <taxon>Metazoa</taxon>
        <taxon>Chordata</taxon>
        <taxon>Craniata</taxon>
        <taxon>Vertebrata</taxon>
        <taxon>Euteleostomi</taxon>
        <taxon>Mammalia</taxon>
        <taxon>Eutheria</taxon>
        <taxon>Laurasiatheria</taxon>
        <taxon>Artiodactyla</taxon>
        <taxon>Whippomorpha</taxon>
        <taxon>Cetacea</taxon>
        <taxon>Odontoceti</taxon>
        <taxon>Pontoporiidae</taxon>
        <taxon>Pontoporia</taxon>
    </lineage>
</organism>
<gene>
    <name evidence="5" type="ORF">BU61_5548</name>
</gene>
<feature type="region of interest" description="Disordered" evidence="3">
    <location>
        <begin position="75"/>
        <end position="171"/>
    </location>
</feature>
<sequence>METILEIRNLTTQITIIKSEISKFEDTLQRYKIYKDFLYKLSPKEWLEGQERKRLALTRTREAVEASEENVLFSTLGDKGGLREGPGELCAPEPSENPPVLPVGPETKGQTDLREEQGPKKPAKLLQVPQLRQVPSSTVNHQGGTRPSVPGRLDPRRARSTLPVQEDPDSDGEELQLYFTEPQQLLDVFVKLEEQSLSLVQSTQETEEALEELSVTLRNTQIRM</sequence>
<evidence type="ECO:0000313" key="5">
    <source>
        <dbReference type="EMBL" id="NIG58311.1"/>
    </source>
</evidence>
<comment type="caution">
    <text evidence="5">The sequence shown here is derived from an EMBL/GenBank/DDBJ whole genome shotgun (WGS) entry which is preliminary data.</text>
</comment>
<evidence type="ECO:0000256" key="2">
    <source>
        <dbReference type="ARBA" id="ARBA00023069"/>
    </source>
</evidence>
<feature type="compositionally biased region" description="Basic and acidic residues" evidence="3">
    <location>
        <begin position="109"/>
        <end position="119"/>
    </location>
</feature>
<dbReference type="PANTHER" id="PTHR21683:SF5">
    <property type="entry name" value="CILIA- AND FLAGELLA-ASSOCIATED PROTEIN 100"/>
    <property type="match status" value="1"/>
</dbReference>
<feature type="compositionally biased region" description="Polar residues" evidence="3">
    <location>
        <begin position="133"/>
        <end position="145"/>
    </location>
</feature>
<dbReference type="InterPro" id="IPR051147">
    <property type="entry name" value="CFAP_domain-containing"/>
</dbReference>
<evidence type="ECO:0000256" key="1">
    <source>
        <dbReference type="ARBA" id="ARBA00023054"/>
    </source>
</evidence>
<dbReference type="Pfam" id="PF13863">
    <property type="entry name" value="DUF4200"/>
    <property type="match status" value="1"/>
</dbReference>
<name>A0ABX0RZK4_PONBL</name>
<evidence type="ECO:0000256" key="3">
    <source>
        <dbReference type="SAM" id="MobiDB-lite"/>
    </source>
</evidence>
<keyword evidence="2" id="KW-0969">Cilium</keyword>
<feature type="domain" description="DUF4200" evidence="4">
    <location>
        <begin position="5"/>
        <end position="44"/>
    </location>
</feature>
<accession>A0ABX0RZK4</accession>
<evidence type="ECO:0000259" key="4">
    <source>
        <dbReference type="Pfam" id="PF13863"/>
    </source>
</evidence>
<keyword evidence="6" id="KW-1185">Reference proteome</keyword>
<proteinExistence type="predicted"/>
<reference evidence="5" key="1">
    <citation type="submission" date="2018-05" db="EMBL/GenBank/DDBJ databases">
        <authorList>
            <person name="Pedro S.L.S."/>
            <person name="Freitas R.C."/>
            <person name="Barreto A.S."/>
            <person name="Lima A.O.S."/>
        </authorList>
    </citation>
    <scope>NUCLEOTIDE SEQUENCE</scope>
    <source>
        <strain evidence="5">BP203</strain>
        <tissue evidence="5">Muscle</tissue>
    </source>
</reference>
<dbReference type="EMBL" id="PGGH01031923">
    <property type="protein sequence ID" value="NIG58311.1"/>
    <property type="molecule type" value="Genomic_DNA"/>
</dbReference>
<dbReference type="Proteomes" id="UP001165941">
    <property type="component" value="Unassembled WGS sequence"/>
</dbReference>
<keyword evidence="2" id="KW-0966">Cell projection</keyword>